<evidence type="ECO:0000313" key="12">
    <source>
        <dbReference type="Proteomes" id="UP000629468"/>
    </source>
</evidence>
<evidence type="ECO:0000259" key="8">
    <source>
        <dbReference type="PROSITE" id="PS50157"/>
    </source>
</evidence>
<keyword evidence="3" id="KW-0067">ATP-binding</keyword>
<comment type="catalytic activity">
    <reaction evidence="4">
        <text>Couples ATP hydrolysis with the unwinding of duplex DNA by translocating in the 3'-5' direction.</text>
        <dbReference type="EC" id="5.6.2.4"/>
    </reaction>
</comment>
<dbReference type="SMART" id="SM00487">
    <property type="entry name" value="DEXDc"/>
    <property type="match status" value="1"/>
</dbReference>
<name>A0A8H7KKK7_AGABI</name>
<feature type="domain" description="Helicase ATP-binding" evidence="9">
    <location>
        <begin position="1148"/>
        <end position="1308"/>
    </location>
</feature>
<evidence type="ECO:0000256" key="3">
    <source>
        <dbReference type="ARBA" id="ARBA00022840"/>
    </source>
</evidence>
<dbReference type="GO" id="GO:0008270">
    <property type="term" value="F:zinc ion binding"/>
    <property type="evidence" value="ECO:0007669"/>
    <property type="project" value="UniProtKB-KW"/>
</dbReference>
<dbReference type="Pfam" id="PF00270">
    <property type="entry name" value="DEAD"/>
    <property type="match status" value="1"/>
</dbReference>
<reference evidence="11 12" key="1">
    <citation type="journal article" name="Sci. Rep.">
        <title>Telomere-to-telomere assembled and centromere annotated genomes of the two main subspecies of the button mushroom Agaricus bisporus reveal especially polymorphic chromosome ends.</title>
        <authorList>
            <person name="Sonnenberg A.S.M."/>
            <person name="Sedaghat-Telgerd N."/>
            <person name="Lavrijssen B."/>
            <person name="Ohm R.A."/>
            <person name="Hendrickx P.M."/>
            <person name="Scholtmeijer K."/>
            <person name="Baars J.J.P."/>
            <person name="van Peer A."/>
        </authorList>
    </citation>
    <scope>NUCLEOTIDE SEQUENCE [LARGE SCALE GENOMIC DNA]</scope>
    <source>
        <strain evidence="11 12">H119_p4</strain>
    </source>
</reference>
<feature type="compositionally biased region" description="Low complexity" evidence="7">
    <location>
        <begin position="172"/>
        <end position="189"/>
    </location>
</feature>
<dbReference type="Gene3D" id="3.40.50.300">
    <property type="entry name" value="P-loop containing nucleotide triphosphate hydrolases"/>
    <property type="match status" value="2"/>
</dbReference>
<dbReference type="PROSITE" id="PS51192">
    <property type="entry name" value="HELICASE_ATP_BIND_1"/>
    <property type="match status" value="1"/>
</dbReference>
<dbReference type="GO" id="GO:0005524">
    <property type="term" value="F:ATP binding"/>
    <property type="evidence" value="ECO:0007669"/>
    <property type="project" value="UniProtKB-KW"/>
</dbReference>
<dbReference type="EC" id="5.6.2.4" evidence="5"/>
<gene>
    <name evidence="11" type="ORF">Agabi119p4_2724</name>
</gene>
<dbReference type="EMBL" id="JABXXO010000003">
    <property type="protein sequence ID" value="KAF7783348.1"/>
    <property type="molecule type" value="Genomic_DNA"/>
</dbReference>
<accession>A0A8H7KKK7</accession>
<dbReference type="InterPro" id="IPR013087">
    <property type="entry name" value="Znf_C2H2_type"/>
</dbReference>
<keyword evidence="6" id="KW-0479">Metal-binding</keyword>
<dbReference type="PANTHER" id="PTHR13710">
    <property type="entry name" value="DNA HELICASE RECQ FAMILY MEMBER"/>
    <property type="match status" value="1"/>
</dbReference>
<dbReference type="PROSITE" id="PS00028">
    <property type="entry name" value="ZINC_FINGER_C2H2_1"/>
    <property type="match status" value="1"/>
</dbReference>
<dbReference type="InterPro" id="IPR001650">
    <property type="entry name" value="Helicase_C-like"/>
</dbReference>
<organism evidence="11 12">
    <name type="scientific">Agaricus bisporus var. burnettii</name>
    <dbReference type="NCBI Taxonomy" id="192524"/>
    <lineage>
        <taxon>Eukaryota</taxon>
        <taxon>Fungi</taxon>
        <taxon>Dikarya</taxon>
        <taxon>Basidiomycota</taxon>
        <taxon>Agaricomycotina</taxon>
        <taxon>Agaricomycetes</taxon>
        <taxon>Agaricomycetidae</taxon>
        <taxon>Agaricales</taxon>
        <taxon>Agaricineae</taxon>
        <taxon>Agaricaceae</taxon>
        <taxon>Agaricus</taxon>
    </lineage>
</organism>
<evidence type="ECO:0000256" key="5">
    <source>
        <dbReference type="ARBA" id="ARBA00034808"/>
    </source>
</evidence>
<dbReference type="InterPro" id="IPR014001">
    <property type="entry name" value="Helicase_ATP-bd"/>
</dbReference>
<feature type="region of interest" description="Disordered" evidence="7">
    <location>
        <begin position="1"/>
        <end position="66"/>
    </location>
</feature>
<comment type="caution">
    <text evidence="11">The sequence shown here is derived from an EMBL/GenBank/DDBJ whole genome shotgun (WGS) entry which is preliminary data.</text>
</comment>
<dbReference type="PROSITE" id="PS51194">
    <property type="entry name" value="HELICASE_CTER"/>
    <property type="match status" value="1"/>
</dbReference>
<feature type="region of interest" description="Disordered" evidence="7">
    <location>
        <begin position="130"/>
        <end position="212"/>
    </location>
</feature>
<feature type="region of interest" description="Disordered" evidence="7">
    <location>
        <begin position="537"/>
        <end position="560"/>
    </location>
</feature>
<dbReference type="SUPFAM" id="SSF52540">
    <property type="entry name" value="P-loop containing nucleoside triphosphate hydrolases"/>
    <property type="match status" value="1"/>
</dbReference>
<dbReference type="GO" id="GO:0005737">
    <property type="term" value="C:cytoplasm"/>
    <property type="evidence" value="ECO:0007669"/>
    <property type="project" value="TreeGrafter"/>
</dbReference>
<dbReference type="GO" id="GO:0043138">
    <property type="term" value="F:3'-5' DNA helicase activity"/>
    <property type="evidence" value="ECO:0007669"/>
    <property type="project" value="UniProtKB-EC"/>
</dbReference>
<feature type="domain" description="Helicase C-terminal" evidence="10">
    <location>
        <begin position="1337"/>
        <end position="1488"/>
    </location>
</feature>
<keyword evidence="2" id="KW-0547">Nucleotide-binding</keyword>
<dbReference type="PROSITE" id="PS50157">
    <property type="entry name" value="ZINC_FINGER_C2H2_2"/>
    <property type="match status" value="1"/>
</dbReference>
<evidence type="ECO:0000256" key="2">
    <source>
        <dbReference type="ARBA" id="ARBA00022741"/>
    </source>
</evidence>
<dbReference type="GO" id="GO:0003676">
    <property type="term" value="F:nucleic acid binding"/>
    <property type="evidence" value="ECO:0007669"/>
    <property type="project" value="InterPro"/>
</dbReference>
<evidence type="ECO:0000256" key="7">
    <source>
        <dbReference type="SAM" id="MobiDB-lite"/>
    </source>
</evidence>
<evidence type="ECO:0000313" key="11">
    <source>
        <dbReference type="EMBL" id="KAF7783348.1"/>
    </source>
</evidence>
<dbReference type="GO" id="GO:0009378">
    <property type="term" value="F:four-way junction helicase activity"/>
    <property type="evidence" value="ECO:0007669"/>
    <property type="project" value="TreeGrafter"/>
</dbReference>
<dbReference type="Proteomes" id="UP000629468">
    <property type="component" value="Unassembled WGS sequence"/>
</dbReference>
<dbReference type="GO" id="GO:0005694">
    <property type="term" value="C:chromosome"/>
    <property type="evidence" value="ECO:0007669"/>
    <property type="project" value="TreeGrafter"/>
</dbReference>
<feature type="compositionally biased region" description="Basic and acidic residues" evidence="7">
    <location>
        <begin position="133"/>
        <end position="142"/>
    </location>
</feature>
<evidence type="ECO:0000256" key="6">
    <source>
        <dbReference type="PROSITE-ProRule" id="PRU00042"/>
    </source>
</evidence>
<dbReference type="InterPro" id="IPR027417">
    <property type="entry name" value="P-loop_NTPase"/>
</dbReference>
<keyword evidence="6" id="KW-0863">Zinc-finger</keyword>
<dbReference type="PANTHER" id="PTHR13710:SF154">
    <property type="entry name" value="RECQ HELICASE, PUTATIVE (AFU_ORTHOLOGUE AFUA_6G14720)-RELATED"/>
    <property type="match status" value="1"/>
</dbReference>
<protein>
    <recommendedName>
        <fullName evidence="5">DNA 3'-5' helicase</fullName>
        <ecNumber evidence="5">5.6.2.4</ecNumber>
    </recommendedName>
</protein>
<keyword evidence="6" id="KW-0862">Zinc</keyword>
<dbReference type="Pfam" id="PF00271">
    <property type="entry name" value="Helicase_C"/>
    <property type="match status" value="1"/>
</dbReference>
<feature type="domain" description="C2H2-type" evidence="8">
    <location>
        <begin position="115"/>
        <end position="142"/>
    </location>
</feature>
<evidence type="ECO:0000256" key="4">
    <source>
        <dbReference type="ARBA" id="ARBA00034617"/>
    </source>
</evidence>
<sequence length="1706" mass="191425">MDLEDSVEAHQTHQLGRRSSTRLPTPMPENLTPKPLSKRALSGRSIGNAPSPSRPPNKKAKEKHPDGRICTVCSESLQANEASAHKTCTAPNVHVLFDDGKIKIFVTRNSTTNKFACPKCTESFFSTKKLKDHAKSHPRSEPRPPLQQIPRPKIPSQESSRTKDPPHPTSHRPPSTTETLSIRSSSEPSRPQPPLTVFGGSRTRPPPINTLQTPLLSRYGLVVNTEFRILICLECQGIVDPAKVRPHFVNHHKNQSPPLDLQTKFDTEALVSYPNLTSSPPHPTEPVDEIYGLNDPVSDYLMCRSCRHCFTSKKTYQQHGCSSQSDDWILTRAQRFINNRASPWFAVRPSTATLSIRMDHWAIYQTQQNDQLSSSTQRSYSDEFRVLHQFLRKERWIERVQGFSNEALVHIASYTTRDTAYGGLHVHVYNFLSSTQASLDEPYIRRSIGTRPADEHDHSTVRFHRDINKPSLEKYARIIAAMISFLHRTILNIDTPYTFPITSEITDACNALIDTISTPTGNDGVDGIDLEDAQFDGDENSEVSQSSEGEEPPSTPPLNVHPITPLQPQLTTLLYLLFTQLPTNDLRGQFFTPIYHFLVLSSLRKNGEWAAANAITHTIAAILFTGRLVFAWKTLQLAQELDIDYSSAFAMVSSYFDEKTGAVIPRLYVTKRGFTGLHSAEESTFFFNAPDSSGTAAIIDHRTLSLSQIKSTHLRAMDEIDQELDDLTFNSSHCIIPKDAFIHDSPRERSPGFSFLKHPKNPWNHQITLVQHIMQTDFLFSRYAYVTATGAIAWNSSAVADQMKRIYDLQMKILCNIILSYGEPARGTELASHLLANVSGGSIRNFFVLFNIPLLRASFNKTTGESGDKAIYRIPLPRLGSQFVRFLAYLRPLFVEWQGYLNPFMLHNAQHFLFPGFHRPLTAIDVSKRLAGYTLRELQIPLRLRRYRQFMAFITSCNQDVFEAAASTSTATHEQFGHTAKINLQHYGQDSRTPDGLNFSSFKSAARVSGVFHLLYGHSPELLEKLEYGQGRISTIKDTINRIRNRSVPTLPASTISTALELQDITTSLKQLILPEIASTVIKSTAQCYASVIDFLAPKSTSHTPEFLATRTEVQPHPFFLAKLRELNPELHGSNGAFKTLQQAQATQLLYERKENVVYIAPTGSGKTMPNTLCTKYFDEGRCTIWILPLVALHEQHRHTSRRFGLTSESWTIQTSSTTPPANVLATIDQVTYDSFRRFISRLIQQDLLARINIDEAHLILTHASFRPVMNLLQWIASSPVQIVLTTATLPPSLESSLLSATGITSSVTLRAMTPRPNVSIHVVRAQTTLEESVEDEFRKGLAYSSQSRVLLFCQTKREVQAYAKSLNVPYCNSDLDSAQISAVLDRFRNDDDCRGLVATSILGVGLDVPNVSHVVHANLPRDVISYIQEAGRAGRASSQARAFSIVVLPPSLSIPTPPQEDLFGNQVIREAFLDGISCRRLAIQTFVDGVAETCAMLPGLTHVCDNCERAAQFPPSRSGHEAHRSLVAAHSRIVYPPIQAFELDDTSMQLEMAYRILNHYNTSCISCALKQQPKETSHLFRDCESLGDAQTKWAEFQKGITFLKGNCYQCGIPQKLNYTNNQGEVVYYHDFLDDPRMPCRYSHVILPLLFTIANDETLHQFILKSNLNYRNYSIPLTEWAVKPSTSIPNVIAILLLFSKDLVACM</sequence>
<proteinExistence type="inferred from homology"/>
<evidence type="ECO:0000256" key="1">
    <source>
        <dbReference type="ARBA" id="ARBA00005446"/>
    </source>
</evidence>
<dbReference type="SMART" id="SM00490">
    <property type="entry name" value="HELICc"/>
    <property type="match status" value="1"/>
</dbReference>
<comment type="similarity">
    <text evidence="1">Belongs to the helicase family. RecQ subfamily.</text>
</comment>
<dbReference type="InterPro" id="IPR011545">
    <property type="entry name" value="DEAD/DEAH_box_helicase_dom"/>
</dbReference>
<evidence type="ECO:0000259" key="10">
    <source>
        <dbReference type="PROSITE" id="PS51194"/>
    </source>
</evidence>
<dbReference type="GO" id="GO:0000724">
    <property type="term" value="P:double-strand break repair via homologous recombination"/>
    <property type="evidence" value="ECO:0007669"/>
    <property type="project" value="TreeGrafter"/>
</dbReference>
<evidence type="ECO:0000259" key="9">
    <source>
        <dbReference type="PROSITE" id="PS51192"/>
    </source>
</evidence>